<dbReference type="PANTHER" id="PTHR31781">
    <property type="entry name" value="UNC80"/>
    <property type="match status" value="1"/>
</dbReference>
<dbReference type="GO" id="GO:0055080">
    <property type="term" value="P:monoatomic cation homeostasis"/>
    <property type="evidence" value="ECO:0007669"/>
    <property type="project" value="TreeGrafter"/>
</dbReference>
<protein>
    <submittedName>
        <fullName evidence="1">Uncharacterized protein</fullName>
    </submittedName>
</protein>
<dbReference type="GO" id="GO:0005261">
    <property type="term" value="F:monoatomic cation channel activity"/>
    <property type="evidence" value="ECO:0007669"/>
    <property type="project" value="TreeGrafter"/>
</dbReference>
<dbReference type="OrthoDB" id="5584001at2759"/>
<comment type="caution">
    <text evidence="1">The sequence shown here is derived from an EMBL/GenBank/DDBJ whole genome shotgun (WGS) entry which is preliminary data.</text>
</comment>
<feature type="non-terminal residue" evidence="1">
    <location>
        <position position="76"/>
    </location>
</feature>
<dbReference type="Gramene" id="OE9A042865T1">
    <property type="protein sequence ID" value="OE9A042865C1"/>
    <property type="gene ID" value="OE9A042865"/>
</dbReference>
<dbReference type="EMBL" id="CACTIH010003603">
    <property type="protein sequence ID" value="CAA2977435.1"/>
    <property type="molecule type" value="Genomic_DNA"/>
</dbReference>
<keyword evidence="2" id="KW-1185">Reference proteome</keyword>
<evidence type="ECO:0000313" key="2">
    <source>
        <dbReference type="Proteomes" id="UP000594638"/>
    </source>
</evidence>
<evidence type="ECO:0000313" key="1">
    <source>
        <dbReference type="EMBL" id="CAA2977435.1"/>
    </source>
</evidence>
<dbReference type="Proteomes" id="UP000594638">
    <property type="component" value="Unassembled WGS sequence"/>
</dbReference>
<sequence>VAEAVESVIVTNSFKQLITRMAGTAKELKAPDNAGLYCDIRRLINFIRENYNSTFRSIVLSALIDCTKLLNHNQQQ</sequence>
<accession>A0A8S0RET3</accession>
<feature type="non-terminal residue" evidence="1">
    <location>
        <position position="1"/>
    </location>
</feature>
<gene>
    <name evidence="1" type="ORF">OLEA9_A042865</name>
</gene>
<name>A0A8S0RET3_OLEEU</name>
<reference evidence="1 2" key="1">
    <citation type="submission" date="2019-12" db="EMBL/GenBank/DDBJ databases">
        <authorList>
            <person name="Alioto T."/>
            <person name="Alioto T."/>
            <person name="Gomez Garrido J."/>
        </authorList>
    </citation>
    <scope>NUCLEOTIDE SEQUENCE [LARGE SCALE GENOMIC DNA]</scope>
</reference>
<organism evidence="1 2">
    <name type="scientific">Olea europaea subsp. europaea</name>
    <dbReference type="NCBI Taxonomy" id="158383"/>
    <lineage>
        <taxon>Eukaryota</taxon>
        <taxon>Viridiplantae</taxon>
        <taxon>Streptophyta</taxon>
        <taxon>Embryophyta</taxon>
        <taxon>Tracheophyta</taxon>
        <taxon>Spermatophyta</taxon>
        <taxon>Magnoliopsida</taxon>
        <taxon>eudicotyledons</taxon>
        <taxon>Gunneridae</taxon>
        <taxon>Pentapetalae</taxon>
        <taxon>asterids</taxon>
        <taxon>lamiids</taxon>
        <taxon>Lamiales</taxon>
        <taxon>Oleaceae</taxon>
        <taxon>Oleeae</taxon>
        <taxon>Olea</taxon>
    </lineage>
</organism>
<proteinExistence type="predicted"/>
<dbReference type="GO" id="GO:0034703">
    <property type="term" value="C:cation channel complex"/>
    <property type="evidence" value="ECO:0007669"/>
    <property type="project" value="TreeGrafter"/>
</dbReference>
<dbReference type="PANTHER" id="PTHR31781:SF1">
    <property type="entry name" value="PROTEIN UNC-80 HOMOLOG"/>
    <property type="match status" value="1"/>
</dbReference>
<dbReference type="AlphaFoldDB" id="A0A8S0RET3"/>